<gene>
    <name evidence="1" type="ORF">O1611_g2545</name>
</gene>
<name>A0ACC2JUK5_9PEZI</name>
<organism evidence="1 2">
    <name type="scientific">Lasiodiplodia mahajangana</name>
    <dbReference type="NCBI Taxonomy" id="1108764"/>
    <lineage>
        <taxon>Eukaryota</taxon>
        <taxon>Fungi</taxon>
        <taxon>Dikarya</taxon>
        <taxon>Ascomycota</taxon>
        <taxon>Pezizomycotina</taxon>
        <taxon>Dothideomycetes</taxon>
        <taxon>Dothideomycetes incertae sedis</taxon>
        <taxon>Botryosphaeriales</taxon>
        <taxon>Botryosphaeriaceae</taxon>
        <taxon>Lasiodiplodia</taxon>
    </lineage>
</organism>
<sequence length="618" mass="68999">MGSCPVCRDLVPLDGYSGGFITGGRGSDLCANAASDCLLCSILWEGLSAMCPQNPEEVQWIALKQVEDLFSLQYKHSADELWMGVYFYTRDADSPLSNIFKPGCDLEPDTACDKYVAQAARWLRDCHEEHDQCKDHLSTTLPTRVLDVAHHEDFVFLSEPEESQTGSYVALSHTWGGEVPLQTTTRTFNLFKDGIRLDLMPQTFRDAVFMTRLLKCRYLWIDSLCIIQDSKDDWAWQASQMASVYGNAYVTIAAVLSENSHSGLFCQHEPTKSKHTILRTCESGGTVIVDARPALEHLCYYESSPYGLRPGTKANLLTRAWCFQEYLLSPRVLLFTDWEILWICRTRAECNCGFYSKDTRDVVNESELKVRFDRILRDGSNITDIAVLWGHIVKPYSQKDMTYNTDKLAALAGIASLFGKYLGRYINGLWEPTFLQDLFWRIDSSFANSYRISTRRAEGSSMPSWSWASITGPVDLYETPNTVGLELVDISFEPDKLGSLASASTRSLTLHGIFIDARVWGGDKTDSKGYVSPARRLTADGITNGYWFVDASSEVNCGAEKPISAHILCGLKSPGLVVVAIQESDNGSSSMFKRLGIIATAGLPVQRSHYATKTIQLI</sequence>
<protein>
    <submittedName>
        <fullName evidence="1">Uncharacterized protein</fullName>
    </submittedName>
</protein>
<dbReference type="Proteomes" id="UP001153332">
    <property type="component" value="Unassembled WGS sequence"/>
</dbReference>
<dbReference type="EMBL" id="JAPUUL010000363">
    <property type="protein sequence ID" value="KAJ8131080.1"/>
    <property type="molecule type" value="Genomic_DNA"/>
</dbReference>
<evidence type="ECO:0000313" key="2">
    <source>
        <dbReference type="Proteomes" id="UP001153332"/>
    </source>
</evidence>
<proteinExistence type="predicted"/>
<reference evidence="1" key="1">
    <citation type="submission" date="2022-12" db="EMBL/GenBank/DDBJ databases">
        <title>Genome Sequence of Lasiodiplodia mahajangana.</title>
        <authorList>
            <person name="Buettner E."/>
        </authorList>
    </citation>
    <scope>NUCLEOTIDE SEQUENCE</scope>
    <source>
        <strain evidence="1">VT137</strain>
    </source>
</reference>
<evidence type="ECO:0000313" key="1">
    <source>
        <dbReference type="EMBL" id="KAJ8131080.1"/>
    </source>
</evidence>
<keyword evidence="2" id="KW-1185">Reference proteome</keyword>
<comment type="caution">
    <text evidence="1">The sequence shown here is derived from an EMBL/GenBank/DDBJ whole genome shotgun (WGS) entry which is preliminary data.</text>
</comment>
<accession>A0ACC2JUK5</accession>